<sequence>MMFKLNLYTNHDAADSNDLRELEDKTNLKPPSNLMSLMEVYREAILNGDDKTVSDIEAKISIVEKEKNELVQKVSDYPLSFLPCSSRNQQICIISIDIKSNTYTYQRAENDYACTQDDVRDDGTFTSNAKQQMLYE</sequence>
<evidence type="ECO:0000313" key="2">
    <source>
        <dbReference type="Proteomes" id="UP001604277"/>
    </source>
</evidence>
<dbReference type="EMBL" id="JBFOLJ010000001">
    <property type="protein sequence ID" value="KAL2560040.1"/>
    <property type="molecule type" value="Genomic_DNA"/>
</dbReference>
<organism evidence="1 2">
    <name type="scientific">Forsythia ovata</name>
    <dbReference type="NCBI Taxonomy" id="205694"/>
    <lineage>
        <taxon>Eukaryota</taxon>
        <taxon>Viridiplantae</taxon>
        <taxon>Streptophyta</taxon>
        <taxon>Embryophyta</taxon>
        <taxon>Tracheophyta</taxon>
        <taxon>Spermatophyta</taxon>
        <taxon>Magnoliopsida</taxon>
        <taxon>eudicotyledons</taxon>
        <taxon>Gunneridae</taxon>
        <taxon>Pentapetalae</taxon>
        <taxon>asterids</taxon>
        <taxon>lamiids</taxon>
        <taxon>Lamiales</taxon>
        <taxon>Oleaceae</taxon>
        <taxon>Forsythieae</taxon>
        <taxon>Forsythia</taxon>
    </lineage>
</organism>
<gene>
    <name evidence="1" type="ORF">Fot_04779</name>
</gene>
<protein>
    <submittedName>
        <fullName evidence="1">Uncharacterized protein</fullName>
    </submittedName>
</protein>
<comment type="caution">
    <text evidence="1">The sequence shown here is derived from an EMBL/GenBank/DDBJ whole genome shotgun (WGS) entry which is preliminary data.</text>
</comment>
<reference evidence="2" key="1">
    <citation type="submission" date="2024-07" db="EMBL/GenBank/DDBJ databases">
        <title>Two chromosome-level genome assemblies of Korean endemic species Abeliophyllum distichum and Forsythia ovata (Oleaceae).</title>
        <authorList>
            <person name="Jang H."/>
        </authorList>
    </citation>
    <scope>NUCLEOTIDE SEQUENCE [LARGE SCALE GENOMIC DNA]</scope>
</reference>
<evidence type="ECO:0000313" key="1">
    <source>
        <dbReference type="EMBL" id="KAL2560040.1"/>
    </source>
</evidence>
<accession>A0ABD1XDJ1</accession>
<dbReference type="Proteomes" id="UP001604277">
    <property type="component" value="Unassembled WGS sequence"/>
</dbReference>
<dbReference type="AlphaFoldDB" id="A0ABD1XDJ1"/>
<keyword evidence="2" id="KW-1185">Reference proteome</keyword>
<name>A0ABD1XDJ1_9LAMI</name>
<proteinExistence type="predicted"/>